<comment type="caution">
    <text evidence="2">The sequence shown here is derived from an EMBL/GenBank/DDBJ whole genome shotgun (WGS) entry which is preliminary data.</text>
</comment>
<feature type="compositionally biased region" description="Polar residues" evidence="1">
    <location>
        <begin position="59"/>
        <end position="72"/>
    </location>
</feature>
<dbReference type="Proteomes" id="UP001642484">
    <property type="component" value="Unassembled WGS sequence"/>
</dbReference>
<organism evidence="2 3">
    <name type="scientific">Durusdinium trenchii</name>
    <dbReference type="NCBI Taxonomy" id="1381693"/>
    <lineage>
        <taxon>Eukaryota</taxon>
        <taxon>Sar</taxon>
        <taxon>Alveolata</taxon>
        <taxon>Dinophyceae</taxon>
        <taxon>Suessiales</taxon>
        <taxon>Symbiodiniaceae</taxon>
        <taxon>Durusdinium</taxon>
    </lineage>
</organism>
<gene>
    <name evidence="2" type="ORF">CCMP2556_LOCUS50063</name>
</gene>
<evidence type="ECO:0000313" key="3">
    <source>
        <dbReference type="Proteomes" id="UP001642484"/>
    </source>
</evidence>
<accession>A0ABP0S4H2</accession>
<name>A0ABP0S4H2_9DINO</name>
<reference evidence="2 3" key="1">
    <citation type="submission" date="2024-02" db="EMBL/GenBank/DDBJ databases">
        <authorList>
            <person name="Chen Y."/>
            <person name="Shah S."/>
            <person name="Dougan E. K."/>
            <person name="Thang M."/>
            <person name="Chan C."/>
        </authorList>
    </citation>
    <scope>NUCLEOTIDE SEQUENCE [LARGE SCALE GENOMIC DNA]</scope>
</reference>
<dbReference type="EMBL" id="CAXAMN010026951">
    <property type="protein sequence ID" value="CAK9107231.1"/>
    <property type="molecule type" value="Genomic_DNA"/>
</dbReference>
<evidence type="ECO:0000313" key="2">
    <source>
        <dbReference type="EMBL" id="CAK9107231.1"/>
    </source>
</evidence>
<proteinExistence type="predicted"/>
<evidence type="ECO:0000256" key="1">
    <source>
        <dbReference type="SAM" id="MobiDB-lite"/>
    </source>
</evidence>
<feature type="region of interest" description="Disordered" evidence="1">
    <location>
        <begin position="37"/>
        <end position="72"/>
    </location>
</feature>
<keyword evidence="3" id="KW-1185">Reference proteome</keyword>
<sequence length="100" mass="11265">MSRAARSSALYKESRAELAPLQAQWRLIHRQGACGKMTVANSREDDQKWPSDEEDGSGHAQTQKTPSEQNELSFLCSRPDWTGRVPIGPRWTKIGICLPR</sequence>
<feature type="compositionally biased region" description="Basic and acidic residues" evidence="1">
    <location>
        <begin position="42"/>
        <end position="51"/>
    </location>
</feature>
<protein>
    <submittedName>
        <fullName evidence="2">Uncharacterized protein</fullName>
    </submittedName>
</protein>